<feature type="transmembrane region" description="Helical" evidence="6">
    <location>
        <begin position="342"/>
        <end position="360"/>
    </location>
</feature>
<dbReference type="Proteomes" id="UP000187209">
    <property type="component" value="Unassembled WGS sequence"/>
</dbReference>
<feature type="transmembrane region" description="Helical" evidence="6">
    <location>
        <begin position="75"/>
        <end position="95"/>
    </location>
</feature>
<dbReference type="GO" id="GO:0016020">
    <property type="term" value="C:membrane"/>
    <property type="evidence" value="ECO:0007669"/>
    <property type="project" value="UniProtKB-SubCell"/>
</dbReference>
<evidence type="ECO:0008006" key="9">
    <source>
        <dbReference type="Google" id="ProtNLM"/>
    </source>
</evidence>
<comment type="caution">
    <text evidence="7">The sequence shown here is derived from an EMBL/GenBank/DDBJ whole genome shotgun (WGS) entry which is preliminary data.</text>
</comment>
<evidence type="ECO:0000256" key="5">
    <source>
        <dbReference type="ARBA" id="ARBA00023136"/>
    </source>
</evidence>
<evidence type="ECO:0000313" key="8">
    <source>
        <dbReference type="Proteomes" id="UP000187209"/>
    </source>
</evidence>
<evidence type="ECO:0000256" key="3">
    <source>
        <dbReference type="ARBA" id="ARBA00022692"/>
    </source>
</evidence>
<dbReference type="Pfam" id="PF03348">
    <property type="entry name" value="Serinc"/>
    <property type="match status" value="1"/>
</dbReference>
<feature type="transmembrane region" description="Helical" evidence="6">
    <location>
        <begin position="115"/>
        <end position="134"/>
    </location>
</feature>
<gene>
    <name evidence="7" type="ORF">SteCoe_4975</name>
</gene>
<dbReference type="InterPro" id="IPR005016">
    <property type="entry name" value="TDE1/TMS"/>
</dbReference>
<feature type="transmembrane region" description="Helical" evidence="6">
    <location>
        <begin position="219"/>
        <end position="241"/>
    </location>
</feature>
<proteinExistence type="inferred from homology"/>
<feature type="transmembrane region" description="Helical" evidence="6">
    <location>
        <begin position="146"/>
        <end position="166"/>
    </location>
</feature>
<evidence type="ECO:0000313" key="7">
    <source>
        <dbReference type="EMBL" id="OMJ92313.1"/>
    </source>
</evidence>
<keyword evidence="4 6" id="KW-1133">Transmembrane helix</keyword>
<evidence type="ECO:0000256" key="2">
    <source>
        <dbReference type="ARBA" id="ARBA00006665"/>
    </source>
</evidence>
<comment type="similarity">
    <text evidence="2">Belongs to the TDE1 family.</text>
</comment>
<comment type="subcellular location">
    <subcellularLocation>
        <location evidence="1">Membrane</location>
        <topology evidence="1">Multi-pass membrane protein</topology>
    </subcellularLocation>
</comment>
<organism evidence="7 8">
    <name type="scientific">Stentor coeruleus</name>
    <dbReference type="NCBI Taxonomy" id="5963"/>
    <lineage>
        <taxon>Eukaryota</taxon>
        <taxon>Sar</taxon>
        <taxon>Alveolata</taxon>
        <taxon>Ciliophora</taxon>
        <taxon>Postciliodesmatophora</taxon>
        <taxon>Heterotrichea</taxon>
        <taxon>Heterotrichida</taxon>
        <taxon>Stentoridae</taxon>
        <taxon>Stentor</taxon>
    </lineage>
</organism>
<dbReference type="AlphaFoldDB" id="A0A1R2CTL2"/>
<dbReference type="PANTHER" id="PTHR10383:SF9">
    <property type="entry name" value="SERINE INCORPORATOR, ISOFORM F"/>
    <property type="match status" value="1"/>
</dbReference>
<feature type="transmembrane region" description="Helical" evidence="6">
    <location>
        <begin position="32"/>
        <end position="54"/>
    </location>
</feature>
<name>A0A1R2CTL2_9CILI</name>
<sequence length="378" mass="43977">MNKSWCCAGPLCCYCMCGICMRCCGTSHQHHIRIAYLIITAIAVFFGLIFLYYGKELMLPWEHYGFNCNGMKADACYGINAVYRETFAICIFYIFMALMSRQNSKWFIEFNNGCWGLKLISISTIFIFTLFIPYEFFDIYKEFARYISIIYLIIQLSIYVDLSYTWSDNWTKIYEQSNFTSYKYSLLFFFSGIFWVISLVTTVLNYYWFSKDTGCNLEVFLITFTLSLGIVYTFISLTNIVEYGSLLTSSIVNLYCVYLCWDGMTDDPNEKCNTWTDAQDTFVEIIIGISIVSIALSYVCFRKREKIKEQSILRILAESILAKIDPNEDEDIFQEMGKSKKLFPFYMFMALASVYLSMLLTNWGSANVTNNSAKTYDE</sequence>
<accession>A0A1R2CTL2</accession>
<keyword evidence="8" id="KW-1185">Reference proteome</keyword>
<dbReference type="OrthoDB" id="5963193at2759"/>
<evidence type="ECO:0000256" key="6">
    <source>
        <dbReference type="SAM" id="Phobius"/>
    </source>
</evidence>
<reference evidence="7 8" key="1">
    <citation type="submission" date="2016-11" db="EMBL/GenBank/DDBJ databases">
        <title>The macronuclear genome of Stentor coeruleus: a giant cell with tiny introns.</title>
        <authorList>
            <person name="Slabodnick M."/>
            <person name="Ruby J.G."/>
            <person name="Reiff S.B."/>
            <person name="Swart E.C."/>
            <person name="Gosai S."/>
            <person name="Prabakaran S."/>
            <person name="Witkowska E."/>
            <person name="Larue G.E."/>
            <person name="Fisher S."/>
            <person name="Freeman R.M."/>
            <person name="Gunawardena J."/>
            <person name="Chu W."/>
            <person name="Stover N.A."/>
            <person name="Gregory B.D."/>
            <person name="Nowacki M."/>
            <person name="Derisi J."/>
            <person name="Roy S.W."/>
            <person name="Marshall W.F."/>
            <person name="Sood P."/>
        </authorList>
    </citation>
    <scope>NUCLEOTIDE SEQUENCE [LARGE SCALE GENOMIC DNA]</scope>
    <source>
        <strain evidence="7">WM001</strain>
    </source>
</reference>
<protein>
    <recommendedName>
        <fullName evidence="9">Serine incorporator</fullName>
    </recommendedName>
</protein>
<evidence type="ECO:0000256" key="1">
    <source>
        <dbReference type="ARBA" id="ARBA00004141"/>
    </source>
</evidence>
<keyword evidence="3 6" id="KW-0812">Transmembrane</keyword>
<dbReference type="EMBL" id="MPUH01000064">
    <property type="protein sequence ID" value="OMJ92313.1"/>
    <property type="molecule type" value="Genomic_DNA"/>
</dbReference>
<evidence type="ECO:0000256" key="4">
    <source>
        <dbReference type="ARBA" id="ARBA00022989"/>
    </source>
</evidence>
<feature type="transmembrane region" description="Helical" evidence="6">
    <location>
        <begin position="282"/>
        <end position="301"/>
    </location>
</feature>
<keyword evidence="5 6" id="KW-0472">Membrane</keyword>
<feature type="transmembrane region" description="Helical" evidence="6">
    <location>
        <begin position="186"/>
        <end position="207"/>
    </location>
</feature>
<dbReference type="PANTHER" id="PTHR10383">
    <property type="entry name" value="SERINE INCORPORATOR"/>
    <property type="match status" value="1"/>
</dbReference>